<name>A0A3S5BRU6_9PLAT</name>
<feature type="compositionally biased region" description="Polar residues" evidence="1">
    <location>
        <begin position="244"/>
        <end position="254"/>
    </location>
</feature>
<dbReference type="SUPFAM" id="SSF52540">
    <property type="entry name" value="P-loop containing nucleoside triphosphate hydrolases"/>
    <property type="match status" value="1"/>
</dbReference>
<proteinExistence type="predicted"/>
<dbReference type="Gene3D" id="3.40.50.300">
    <property type="entry name" value="P-loop containing nucleotide triphosphate hydrolases"/>
    <property type="match status" value="1"/>
</dbReference>
<dbReference type="GO" id="GO:0005524">
    <property type="term" value="F:ATP binding"/>
    <property type="evidence" value="ECO:0007669"/>
    <property type="project" value="InterPro"/>
</dbReference>
<gene>
    <name evidence="3" type="ORF">PXEA_LOCUS30223</name>
</gene>
<comment type="caution">
    <text evidence="3">The sequence shown here is derived from an EMBL/GenBank/DDBJ whole genome shotgun (WGS) entry which is preliminary data.</text>
</comment>
<dbReference type="PANTHER" id="PTHR10799">
    <property type="entry name" value="SNF2/RAD54 HELICASE FAMILY"/>
    <property type="match status" value="1"/>
</dbReference>
<protein>
    <recommendedName>
        <fullName evidence="2">Helicase ATP-binding domain-containing protein</fullName>
    </recommendedName>
</protein>
<dbReference type="Pfam" id="PF00176">
    <property type="entry name" value="SNF2-rel_dom"/>
    <property type="match status" value="1"/>
</dbReference>
<evidence type="ECO:0000313" key="3">
    <source>
        <dbReference type="EMBL" id="VEL36783.1"/>
    </source>
</evidence>
<evidence type="ECO:0000259" key="2">
    <source>
        <dbReference type="PROSITE" id="PS51192"/>
    </source>
</evidence>
<feature type="region of interest" description="Disordered" evidence="1">
    <location>
        <begin position="234"/>
        <end position="254"/>
    </location>
</feature>
<feature type="domain" description="Helicase ATP-binding" evidence="2">
    <location>
        <begin position="1"/>
        <end position="79"/>
    </location>
</feature>
<evidence type="ECO:0000256" key="1">
    <source>
        <dbReference type="SAM" id="MobiDB-lite"/>
    </source>
</evidence>
<dbReference type="InterPro" id="IPR014001">
    <property type="entry name" value="Helicase_ATP-bd"/>
</dbReference>
<sequence length="284" mass="31452">MFTINYAVGTSTIEDRALLKRIPFHYGVYDEAHMLKNMTSQRYKTLVNFNVKRRLLLTGTPLQNNLLELISLLAFVMPDVFLRSTEQLKRMFQLYSKTTEQIKNDRAKQQQYSAGSSNRSQFEAEKLDQAKNLLKPFCLRRVKAEVLSQLPPKTVETIHVPMTESQSSAYWNLVGRLRRSRLAAAIAKAAEAASSSVGGEIERLDESTSDDGSGACIGVINDINSLLPGVDQLLPASGKDSHGTDSPSSADITATACNVRTVSNGLPAKKRRLETEEIKRTGSE</sequence>
<organism evidence="3 4">
    <name type="scientific">Protopolystoma xenopodis</name>
    <dbReference type="NCBI Taxonomy" id="117903"/>
    <lineage>
        <taxon>Eukaryota</taxon>
        <taxon>Metazoa</taxon>
        <taxon>Spiralia</taxon>
        <taxon>Lophotrochozoa</taxon>
        <taxon>Platyhelminthes</taxon>
        <taxon>Monogenea</taxon>
        <taxon>Polyopisthocotylea</taxon>
        <taxon>Polystomatidea</taxon>
        <taxon>Polystomatidae</taxon>
        <taxon>Protopolystoma</taxon>
    </lineage>
</organism>
<keyword evidence="4" id="KW-1185">Reference proteome</keyword>
<dbReference type="InterPro" id="IPR000330">
    <property type="entry name" value="SNF2_N"/>
</dbReference>
<dbReference type="InterPro" id="IPR027417">
    <property type="entry name" value="P-loop_NTPase"/>
</dbReference>
<dbReference type="EMBL" id="CAAALY010253176">
    <property type="protein sequence ID" value="VEL36783.1"/>
    <property type="molecule type" value="Genomic_DNA"/>
</dbReference>
<dbReference type="PROSITE" id="PS51192">
    <property type="entry name" value="HELICASE_ATP_BIND_1"/>
    <property type="match status" value="1"/>
</dbReference>
<dbReference type="InterPro" id="IPR038718">
    <property type="entry name" value="SNF2-like_sf"/>
</dbReference>
<reference evidence="3" key="1">
    <citation type="submission" date="2018-11" db="EMBL/GenBank/DDBJ databases">
        <authorList>
            <consortium name="Pathogen Informatics"/>
        </authorList>
    </citation>
    <scope>NUCLEOTIDE SEQUENCE</scope>
</reference>
<evidence type="ECO:0000313" key="4">
    <source>
        <dbReference type="Proteomes" id="UP000784294"/>
    </source>
</evidence>
<dbReference type="AlphaFoldDB" id="A0A3S5BRU6"/>
<dbReference type="Gene3D" id="3.40.50.10810">
    <property type="entry name" value="Tandem AAA-ATPase domain"/>
    <property type="match status" value="1"/>
</dbReference>
<accession>A0A3S5BRU6</accession>
<dbReference type="OrthoDB" id="448448at2759"/>
<dbReference type="Proteomes" id="UP000784294">
    <property type="component" value="Unassembled WGS sequence"/>
</dbReference>